<dbReference type="OrthoDB" id="2908272at2759"/>
<dbReference type="AlphaFoldDB" id="A0A9P3GC65"/>
<dbReference type="EMBL" id="BPQB01000023">
    <property type="protein sequence ID" value="GJE91937.1"/>
    <property type="molecule type" value="Genomic_DNA"/>
</dbReference>
<protein>
    <submittedName>
        <fullName evidence="1">Uncharacterized protein</fullName>
    </submittedName>
</protein>
<evidence type="ECO:0000313" key="1">
    <source>
        <dbReference type="EMBL" id="GJE91937.1"/>
    </source>
</evidence>
<proteinExistence type="predicted"/>
<name>A0A9P3GC65_9APHY</name>
<comment type="caution">
    <text evidence="1">The sequence shown here is derived from an EMBL/GenBank/DDBJ whole genome shotgun (WGS) entry which is preliminary data.</text>
</comment>
<dbReference type="Proteomes" id="UP000703269">
    <property type="component" value="Unassembled WGS sequence"/>
</dbReference>
<organism evidence="1 2">
    <name type="scientific">Phanerochaete sordida</name>
    <dbReference type="NCBI Taxonomy" id="48140"/>
    <lineage>
        <taxon>Eukaryota</taxon>
        <taxon>Fungi</taxon>
        <taxon>Dikarya</taxon>
        <taxon>Basidiomycota</taxon>
        <taxon>Agaricomycotina</taxon>
        <taxon>Agaricomycetes</taxon>
        <taxon>Polyporales</taxon>
        <taxon>Phanerochaetaceae</taxon>
        <taxon>Phanerochaete</taxon>
    </lineage>
</organism>
<evidence type="ECO:0000313" key="2">
    <source>
        <dbReference type="Proteomes" id="UP000703269"/>
    </source>
</evidence>
<gene>
    <name evidence="1" type="ORF">PsYK624_080890</name>
</gene>
<keyword evidence="2" id="KW-1185">Reference proteome</keyword>
<reference evidence="1 2" key="1">
    <citation type="submission" date="2021-08" db="EMBL/GenBank/DDBJ databases">
        <title>Draft Genome Sequence of Phanerochaete sordida strain YK-624.</title>
        <authorList>
            <person name="Mori T."/>
            <person name="Dohra H."/>
            <person name="Suzuki T."/>
            <person name="Kawagishi H."/>
            <person name="Hirai H."/>
        </authorList>
    </citation>
    <scope>NUCLEOTIDE SEQUENCE [LARGE SCALE GENOMIC DNA]</scope>
    <source>
        <strain evidence="1 2">YK-624</strain>
    </source>
</reference>
<sequence>MSRPHPAFPEDILREILSYVLLVSPQDFFRHRPHSTDPLREARDRNGQLLLVSKSWLRAGTPLLYASLELSRPKHTSAVAKLFREHPDVGAAVRSLRLEGGLTKHLVHVATHTPNLRGLYIDLYFQYREPSIGLVHALPLFAPTDLYVDVRAPSRLYITKRSIEVKQLLFSHVASTWVSLRTVTFGPDWFWAMTSDIETALINSSIEEFRCSTIDLWRLIIEGTMKTILESGRVSRITYFGDAGAPRVLRNLLQEEGLSEHFHKFTFSADP</sequence>
<accession>A0A9P3GC65</accession>